<name>A0A1V8T8N0_9PEZI</name>
<feature type="compositionally biased region" description="Acidic residues" evidence="1">
    <location>
        <begin position="1193"/>
        <end position="1212"/>
    </location>
</feature>
<feature type="compositionally biased region" description="Polar residues" evidence="1">
    <location>
        <begin position="387"/>
        <end position="416"/>
    </location>
</feature>
<dbReference type="STRING" id="1507870.A0A1V8T8N0"/>
<evidence type="ECO:0000259" key="3">
    <source>
        <dbReference type="Pfam" id="PF10252"/>
    </source>
</evidence>
<proteinExistence type="predicted"/>
<dbReference type="PANTHER" id="PTHR37013:SF3">
    <property type="entry name" value="INTEGRAL MEMBRANE PROTEIN (AFU_ORTHOLOGUE AFUA_1G05950)"/>
    <property type="match status" value="1"/>
</dbReference>
<feature type="region of interest" description="Disordered" evidence="1">
    <location>
        <begin position="342"/>
        <end position="362"/>
    </location>
</feature>
<keyword evidence="2" id="KW-0472">Membrane</keyword>
<feature type="compositionally biased region" description="Basic and acidic residues" evidence="1">
    <location>
        <begin position="1216"/>
        <end position="1239"/>
    </location>
</feature>
<feature type="compositionally biased region" description="Acidic residues" evidence="1">
    <location>
        <begin position="1255"/>
        <end position="1266"/>
    </location>
</feature>
<sequence length="1402" mass="155988">MSSAPDDAGSASWLSPIAGITGGYYGNSETLRMLIVFFGGLAIYNACELVAMIALTFKRYRGLYFWSLLIASIGIIPYSLGFLLKFMNITTGSAKWLAVVLLTIGWLHLLVTGKTGDRILRYTKIMIITNAIILHIPTTVLTFGSNGSIHTTVFLRGYNVMEKLQMAGYFVQEVILSSIYIVEIREILRASLHQQTRKTMMQLITINVIIIIMDLGLLGLECASLYILETLLKGIIYSIKLKLAFAVLNKLVRHVSSSKPIGDVRQSSIGFSTTADGDDGLNGTMDVSEFVDQSKSGEAVEHAARAEDDREKNQPRRIDSRLAYDLARFEHVEDIARLDDISSATSGERTPQELENKRQHAFIEEQRRQRRYAWEQSRNDYYANESRPLSESNILPQRSANHRQSTNGNLRMNPQTRPGPPHTQLNGRPVVIPDPSNTPIIVNPEDHGFPAGYGNRPDYIMVLLPPEAVAHVNEYHAHERAINPPITALEALQRAADLEGMQAAKSLSMAAIYRKVMDETMPVRVSLQVSHEVTAADFTDLRSRALPAQPVASPQDRNPLASVRMPPTQVSAAATVTRVHRTAAVKVEPDDNEVIIIEDDPIAAVKIEAVEKEVIVVEEDPLEPTADEPAPPINLATRFQPYVPNPHLPSNSKKRAHVADDVLPIKRESPRPQALRELRAATDERPISHPTPSLIHAEVEPGSRKRLRVAEDTLPIKRESTSPHAVLQVPVATEEIGISDQDELPSHAQMSQPHRTSEPQAELNGATATDLRDDSEIYEPSDDVITTEQHELPELLKELEQFRRSQDFAALQEQPLLEQPEQLQNEGGPVENASPEQHTTAEKRQHRAEPEVLMPVQEATEYDAPGGLQERTHEEPTIPTPPSEQAEAALQQPLREPSLEAPAGVIVSENVNVDMIDISRLSVHVTDEHCTNEDAKVRLYETRFKTFARNEATGRYLGLAMWCCLISYWVITVDSRDMVHATPVTLSEAVMMPKQMMECHQELEEEHGYHIGELLDQDEVYNAYMKAFVRRDRPQPEDMRLVPDWVQESYAILDEQRDRASGEMTVKSAAKHAGLRQIRENRKVQPYWHRQLEVLKVKKKQKKTVPVKAASVKAALVRAAPVKTAPVKAAPVKAAPVKATPVQAPPVIIPDPMVAPKHRKFAKAKRGGGRQFSKNLRPLDADGGERSMWAEPVDNDDSSEEDSEEDSDEESGDGAAKPDGDQTREQRRAAAKAKKEAAIKKKKGNPQPGDLPSSSEEESEDEDDDMPANPNHTASARKMADAAKIPVSKDEKAAAAAPVKIKAPDDVSKLSRREREAYQAQQAKERYQKMHAEGKTDEARADLERLKLVREQRAEAAAQKQAEKAERDEIDKEKKAQMERMDRQQALKAARGGKGAKKGGKS</sequence>
<feature type="transmembrane region" description="Helical" evidence="2">
    <location>
        <begin position="164"/>
        <end position="182"/>
    </location>
</feature>
<feature type="transmembrane region" description="Helical" evidence="2">
    <location>
        <begin position="34"/>
        <end position="56"/>
    </location>
</feature>
<feature type="region of interest" description="Disordered" evidence="1">
    <location>
        <begin position="1159"/>
        <end position="1339"/>
    </location>
</feature>
<keyword evidence="2" id="KW-0812">Transmembrane</keyword>
<reference evidence="6" key="1">
    <citation type="submission" date="2017-03" db="EMBL/GenBank/DDBJ databases">
        <title>Genomes of endolithic fungi from Antarctica.</title>
        <authorList>
            <person name="Coleine C."/>
            <person name="Masonjones S."/>
            <person name="Stajich J.E."/>
        </authorList>
    </citation>
    <scope>NUCLEOTIDE SEQUENCE [LARGE SCALE GENOMIC DNA]</scope>
    <source>
        <strain evidence="6">CCFEE 5527</strain>
    </source>
</reference>
<dbReference type="InterPro" id="IPR056120">
    <property type="entry name" value="DUF7703"/>
</dbReference>
<feature type="transmembrane region" description="Helical" evidence="2">
    <location>
        <begin position="63"/>
        <end position="84"/>
    </location>
</feature>
<dbReference type="Pfam" id="PF10252">
    <property type="entry name" value="PP28"/>
    <property type="match status" value="1"/>
</dbReference>
<feature type="compositionally biased region" description="Basic and acidic residues" evidence="1">
    <location>
        <begin position="1361"/>
        <end position="1385"/>
    </location>
</feature>
<accession>A0A1V8T8N0</accession>
<feature type="transmembrane region" description="Helical" evidence="2">
    <location>
        <begin position="125"/>
        <end position="144"/>
    </location>
</feature>
<dbReference type="InParanoid" id="A0A1V8T8N0"/>
<organism evidence="5 6">
    <name type="scientific">Cryoendolithus antarcticus</name>
    <dbReference type="NCBI Taxonomy" id="1507870"/>
    <lineage>
        <taxon>Eukaryota</taxon>
        <taxon>Fungi</taxon>
        <taxon>Dikarya</taxon>
        <taxon>Ascomycota</taxon>
        <taxon>Pezizomycotina</taxon>
        <taxon>Dothideomycetes</taxon>
        <taxon>Dothideomycetidae</taxon>
        <taxon>Cladosporiales</taxon>
        <taxon>Cladosporiaceae</taxon>
        <taxon>Cryoendolithus</taxon>
    </lineage>
</organism>
<feature type="transmembrane region" description="Helical" evidence="2">
    <location>
        <begin position="96"/>
        <end position="113"/>
    </location>
</feature>
<keyword evidence="6" id="KW-1185">Reference proteome</keyword>
<dbReference type="EMBL" id="NAJO01000014">
    <property type="protein sequence ID" value="OQO07710.1"/>
    <property type="molecule type" value="Genomic_DNA"/>
</dbReference>
<feature type="transmembrane region" description="Helical" evidence="2">
    <location>
        <begin position="203"/>
        <end position="228"/>
    </location>
</feature>
<evidence type="ECO:0000259" key="4">
    <source>
        <dbReference type="Pfam" id="PF24802"/>
    </source>
</evidence>
<feature type="region of interest" description="Disordered" evidence="1">
    <location>
        <begin position="745"/>
        <end position="775"/>
    </location>
</feature>
<feature type="region of interest" description="Disordered" evidence="1">
    <location>
        <begin position="1352"/>
        <end position="1402"/>
    </location>
</feature>
<feature type="compositionally biased region" description="Basic and acidic residues" evidence="1">
    <location>
        <begin position="298"/>
        <end position="316"/>
    </location>
</feature>
<feature type="region of interest" description="Disordered" evidence="1">
    <location>
        <begin position="294"/>
        <end position="316"/>
    </location>
</feature>
<dbReference type="OrthoDB" id="405906at2759"/>
<feature type="compositionally biased region" description="Basic and acidic residues" evidence="1">
    <location>
        <begin position="350"/>
        <end position="362"/>
    </location>
</feature>
<evidence type="ECO:0000313" key="6">
    <source>
        <dbReference type="Proteomes" id="UP000192596"/>
    </source>
</evidence>
<protein>
    <submittedName>
        <fullName evidence="5">Uncharacterized protein</fullName>
    </submittedName>
</protein>
<feature type="domain" description="DUF7703" evidence="4">
    <location>
        <begin position="28"/>
        <end position="254"/>
    </location>
</feature>
<feature type="region of interest" description="Disordered" evidence="1">
    <location>
        <begin position="385"/>
        <end position="441"/>
    </location>
</feature>
<feature type="region of interest" description="Disordered" evidence="1">
    <location>
        <begin position="816"/>
        <end position="892"/>
    </location>
</feature>
<dbReference type="InterPro" id="IPR019380">
    <property type="entry name" value="Casein_kinase_sb_PP28"/>
</dbReference>
<feature type="compositionally biased region" description="Basic and acidic residues" evidence="1">
    <location>
        <begin position="1302"/>
        <end position="1339"/>
    </location>
</feature>
<dbReference type="Pfam" id="PF24802">
    <property type="entry name" value="DUF7703"/>
    <property type="match status" value="1"/>
</dbReference>
<dbReference type="PANTHER" id="PTHR37013">
    <property type="entry name" value="INTEGRAL MEMBRANE PROTEIN (AFU_ORTHOLOGUE AFUA_1G05950)-RELATED"/>
    <property type="match status" value="1"/>
</dbReference>
<feature type="domain" description="Casein kinase substrate phosphoprotein PP28" evidence="3">
    <location>
        <begin position="1269"/>
        <end position="1365"/>
    </location>
</feature>
<evidence type="ECO:0000256" key="1">
    <source>
        <dbReference type="SAM" id="MobiDB-lite"/>
    </source>
</evidence>
<feature type="compositionally biased region" description="Basic and acidic residues" evidence="1">
    <location>
        <begin position="839"/>
        <end position="850"/>
    </location>
</feature>
<keyword evidence="2" id="KW-1133">Transmembrane helix</keyword>
<comment type="caution">
    <text evidence="5">The sequence shown here is derived from an EMBL/GenBank/DDBJ whole genome shotgun (WGS) entry which is preliminary data.</text>
</comment>
<evidence type="ECO:0000313" key="5">
    <source>
        <dbReference type="EMBL" id="OQO07710.1"/>
    </source>
</evidence>
<evidence type="ECO:0000256" key="2">
    <source>
        <dbReference type="SAM" id="Phobius"/>
    </source>
</evidence>
<gene>
    <name evidence="5" type="ORF">B0A48_07407</name>
</gene>
<dbReference type="Proteomes" id="UP000192596">
    <property type="component" value="Unassembled WGS sequence"/>
</dbReference>
<feature type="compositionally biased region" description="Basic residues" evidence="1">
    <location>
        <begin position="1159"/>
        <end position="1168"/>
    </location>
</feature>